<evidence type="ECO:0000313" key="9">
    <source>
        <dbReference type="EMBL" id="CCO15264.1"/>
    </source>
</evidence>
<dbReference type="AlphaFoldDB" id="K8EBP1"/>
<evidence type="ECO:0008006" key="11">
    <source>
        <dbReference type="Google" id="ProtNLM"/>
    </source>
</evidence>
<keyword evidence="4" id="KW-0677">Repeat</keyword>
<dbReference type="InterPro" id="IPR023395">
    <property type="entry name" value="MCP_dom_sf"/>
</dbReference>
<comment type="similarity">
    <text evidence="7">Belongs to the mitochondrial carrier (TC 2.A.29) family.</text>
</comment>
<proteinExistence type="inferred from homology"/>
<keyword evidence="2 7" id="KW-0813">Transport</keyword>
<keyword evidence="3 6" id="KW-0812">Transmembrane</keyword>
<evidence type="ECO:0000256" key="4">
    <source>
        <dbReference type="ARBA" id="ARBA00022737"/>
    </source>
</evidence>
<evidence type="ECO:0000256" key="1">
    <source>
        <dbReference type="ARBA" id="ARBA00004141"/>
    </source>
</evidence>
<evidence type="ECO:0000313" key="10">
    <source>
        <dbReference type="Proteomes" id="UP000198341"/>
    </source>
</evidence>
<dbReference type="InterPro" id="IPR018108">
    <property type="entry name" value="MCP_transmembrane"/>
</dbReference>
<evidence type="ECO:0000256" key="7">
    <source>
        <dbReference type="RuleBase" id="RU000488"/>
    </source>
</evidence>
<feature type="repeat" description="Solcar" evidence="6">
    <location>
        <begin position="121"/>
        <end position="231"/>
    </location>
</feature>
<dbReference type="RefSeq" id="XP_007515024.1">
    <property type="nucleotide sequence ID" value="XM_007514962.1"/>
</dbReference>
<dbReference type="SUPFAM" id="SSF103506">
    <property type="entry name" value="Mitochondrial carrier"/>
    <property type="match status" value="1"/>
</dbReference>
<dbReference type="InterPro" id="IPR002067">
    <property type="entry name" value="MCP"/>
</dbReference>
<accession>K8EBP1</accession>
<dbReference type="GeneID" id="19017650"/>
<keyword evidence="10" id="KW-1185">Reference proteome</keyword>
<evidence type="ECO:0000256" key="3">
    <source>
        <dbReference type="ARBA" id="ARBA00022692"/>
    </source>
</evidence>
<dbReference type="OrthoDB" id="270584at2759"/>
<dbReference type="GO" id="GO:0055085">
    <property type="term" value="P:transmembrane transport"/>
    <property type="evidence" value="ECO:0007669"/>
    <property type="project" value="InterPro"/>
</dbReference>
<dbReference type="EMBL" id="FO082277">
    <property type="protein sequence ID" value="CCO15264.1"/>
    <property type="molecule type" value="Genomic_DNA"/>
</dbReference>
<keyword evidence="8" id="KW-1133">Transmembrane helix</keyword>
<comment type="subcellular location">
    <subcellularLocation>
        <location evidence="1">Membrane</location>
        <topology evidence="1">Multi-pass membrane protein</topology>
    </subcellularLocation>
</comment>
<feature type="repeat" description="Solcar" evidence="6">
    <location>
        <begin position="7"/>
        <end position="104"/>
    </location>
</feature>
<evidence type="ECO:0000256" key="2">
    <source>
        <dbReference type="ARBA" id="ARBA00022448"/>
    </source>
</evidence>
<keyword evidence="5 6" id="KW-0472">Membrane</keyword>
<feature type="repeat" description="Solcar" evidence="6">
    <location>
        <begin position="243"/>
        <end position="328"/>
    </location>
</feature>
<dbReference type="PROSITE" id="PS50920">
    <property type="entry name" value="SOLCAR"/>
    <property type="match status" value="3"/>
</dbReference>
<dbReference type="GO" id="GO:0016020">
    <property type="term" value="C:membrane"/>
    <property type="evidence" value="ECO:0007669"/>
    <property type="project" value="UniProtKB-SubCell"/>
</dbReference>
<gene>
    <name evidence="9" type="ORF">Bathy02g05370</name>
</gene>
<sequence length="336" mass="36562">MKTRTTSDTTKMLVSGGVAGAFSKSCTAPLARLTILRQLQGTNAVPGWSNSVVAKQDLGIVKSLRHIVNTEGVRALWKGNGVTIAHRLPYSAINFYTYENTLDFIENEVEGRWNVKEYQAWEVTKRLAAGAFAGCFSCTMTYPLDLVRTRLAAQVTPTMAETSASGGGVASTTTINGGQQHPHYKGILRSMRTIVSEEGARGLYRGLPPTLVGVGPNLAINFAAYETLRNYFGNNTGEFGKENPMFISLACGSASAVVSASATFPLDLVRRRMQMRDATRGDTFLAVFKRVIRKEGFVGLYRGIYPEFAKVVPGVSITYATYELLKRLAGVDTGRM</sequence>
<dbReference type="Pfam" id="PF00153">
    <property type="entry name" value="Mito_carr"/>
    <property type="match status" value="3"/>
</dbReference>
<dbReference type="Proteomes" id="UP000198341">
    <property type="component" value="Chromosome 2"/>
</dbReference>
<name>K8EBP1_9CHLO</name>
<reference evidence="9 10" key="1">
    <citation type="submission" date="2011-10" db="EMBL/GenBank/DDBJ databases">
        <authorList>
            <person name="Genoscope - CEA"/>
        </authorList>
    </citation>
    <scope>NUCLEOTIDE SEQUENCE [LARGE SCALE GENOMIC DNA]</scope>
    <source>
        <strain evidence="9 10">RCC 1105</strain>
    </source>
</reference>
<evidence type="ECO:0000256" key="6">
    <source>
        <dbReference type="PROSITE-ProRule" id="PRU00282"/>
    </source>
</evidence>
<dbReference type="KEGG" id="bpg:Bathy02g05370"/>
<protein>
    <recommendedName>
        <fullName evidence="11">Mitochondrial carrier family</fullName>
    </recommendedName>
</protein>
<feature type="transmembrane region" description="Helical" evidence="8">
    <location>
        <begin position="245"/>
        <end position="266"/>
    </location>
</feature>
<evidence type="ECO:0000256" key="8">
    <source>
        <dbReference type="SAM" id="Phobius"/>
    </source>
</evidence>
<dbReference type="Gene3D" id="1.50.40.10">
    <property type="entry name" value="Mitochondrial carrier domain"/>
    <property type="match status" value="1"/>
</dbReference>
<evidence type="ECO:0000256" key="5">
    <source>
        <dbReference type="ARBA" id="ARBA00023136"/>
    </source>
</evidence>
<dbReference type="PANTHER" id="PTHR24089">
    <property type="entry name" value="SOLUTE CARRIER FAMILY 25"/>
    <property type="match status" value="1"/>
</dbReference>
<dbReference type="eggNOG" id="KOG0752">
    <property type="taxonomic scope" value="Eukaryota"/>
</dbReference>
<organism evidence="9 10">
    <name type="scientific">Bathycoccus prasinos</name>
    <dbReference type="NCBI Taxonomy" id="41875"/>
    <lineage>
        <taxon>Eukaryota</taxon>
        <taxon>Viridiplantae</taxon>
        <taxon>Chlorophyta</taxon>
        <taxon>Mamiellophyceae</taxon>
        <taxon>Mamiellales</taxon>
        <taxon>Bathycoccaceae</taxon>
        <taxon>Bathycoccus</taxon>
    </lineage>
</organism>
<dbReference type="PRINTS" id="PR00926">
    <property type="entry name" value="MITOCARRIER"/>
</dbReference>